<dbReference type="PANTHER" id="PTHR10185:SF17">
    <property type="entry name" value="GM01519P-RELATED"/>
    <property type="match status" value="1"/>
</dbReference>
<feature type="domain" description="PLD phosphodiesterase" evidence="2">
    <location>
        <begin position="328"/>
        <end position="354"/>
    </location>
</feature>
<feature type="domain" description="PLD phosphodiesterase" evidence="2">
    <location>
        <begin position="108"/>
        <end position="131"/>
    </location>
</feature>
<evidence type="ECO:0000313" key="4">
    <source>
        <dbReference type="WBParaSite" id="ACRNAN_scaffold1128.g9590.t1"/>
    </source>
</evidence>
<dbReference type="InterPro" id="IPR050874">
    <property type="entry name" value="Diverse_PLD-related"/>
</dbReference>
<evidence type="ECO:0000259" key="2">
    <source>
        <dbReference type="PROSITE" id="PS50035"/>
    </source>
</evidence>
<organism evidence="3 4">
    <name type="scientific">Acrobeloides nanus</name>
    <dbReference type="NCBI Taxonomy" id="290746"/>
    <lineage>
        <taxon>Eukaryota</taxon>
        <taxon>Metazoa</taxon>
        <taxon>Ecdysozoa</taxon>
        <taxon>Nematoda</taxon>
        <taxon>Chromadorea</taxon>
        <taxon>Rhabditida</taxon>
        <taxon>Tylenchina</taxon>
        <taxon>Cephalobomorpha</taxon>
        <taxon>Cephaloboidea</taxon>
        <taxon>Cephalobidae</taxon>
        <taxon>Acrobeloides</taxon>
    </lineage>
</organism>
<dbReference type="Gene3D" id="3.30.870.10">
    <property type="entry name" value="Endonuclease Chain A"/>
    <property type="match status" value="3"/>
</dbReference>
<protein>
    <submittedName>
        <fullName evidence="4">PLD phosphodiesterase domain-containing protein</fullName>
    </submittedName>
</protein>
<dbReference type="InterPro" id="IPR032803">
    <property type="entry name" value="PLDc_3"/>
</dbReference>
<reference evidence="4" key="1">
    <citation type="submission" date="2022-11" db="UniProtKB">
        <authorList>
            <consortium name="WormBaseParasite"/>
        </authorList>
    </citation>
    <scope>IDENTIFICATION</scope>
</reference>
<dbReference type="SUPFAM" id="SSF56024">
    <property type="entry name" value="Phospholipase D/nuclease"/>
    <property type="match status" value="3"/>
</dbReference>
<dbReference type="PROSITE" id="PS50035">
    <property type="entry name" value="PLD"/>
    <property type="match status" value="3"/>
</dbReference>
<dbReference type="PANTHER" id="PTHR10185">
    <property type="entry name" value="PHOSPHOLIPASE D - RELATED"/>
    <property type="match status" value="1"/>
</dbReference>
<dbReference type="GO" id="GO:0003824">
    <property type="term" value="F:catalytic activity"/>
    <property type="evidence" value="ECO:0007669"/>
    <property type="project" value="InterPro"/>
</dbReference>
<evidence type="ECO:0000256" key="1">
    <source>
        <dbReference type="ARBA" id="ARBA00008664"/>
    </source>
</evidence>
<evidence type="ECO:0000313" key="3">
    <source>
        <dbReference type="Proteomes" id="UP000887540"/>
    </source>
</evidence>
<keyword evidence="3" id="KW-1185">Reference proteome</keyword>
<dbReference type="Proteomes" id="UP000887540">
    <property type="component" value="Unplaced"/>
</dbReference>
<comment type="similarity">
    <text evidence="1">Belongs to the phospholipase D family.</text>
</comment>
<accession>A0A914CJI2</accession>
<feature type="domain" description="PLD phosphodiesterase" evidence="2">
    <location>
        <begin position="531"/>
        <end position="554"/>
    </location>
</feature>
<dbReference type="Pfam" id="PF00614">
    <property type="entry name" value="PLDc"/>
    <property type="match status" value="3"/>
</dbReference>
<name>A0A914CJI2_9BILA</name>
<dbReference type="Pfam" id="PF13918">
    <property type="entry name" value="PLDc_3"/>
    <property type="match status" value="2"/>
</dbReference>
<dbReference type="AlphaFoldDB" id="A0A914CJI2"/>
<proteinExistence type="inferred from homology"/>
<dbReference type="SMART" id="SM00155">
    <property type="entry name" value="PLDc"/>
    <property type="match status" value="3"/>
</dbReference>
<dbReference type="CDD" id="cd09107">
    <property type="entry name" value="PLDc_vPLD3_4_5_like_2"/>
    <property type="match status" value="1"/>
</dbReference>
<sequence>MYQNAKFKLPKPYRLVCIRPMAKHTIQIAAKDFTLLLNNKTERDRILGDDNSDLDGALVFEALINASKKGVEVNIAQRSVPGGSVDSAFLEEHGYAHTRSLNFTKFFGTGILHTKAIVVDRKHFYVGSANMVLWSLTQRRELGIAVFDCPCLGEDIAKILDIYWQIGAPDAVIPENFPDPVKSPYNENSSMTVLLNDEESLVYFAVDPRQLIAGQRQTDLNAILHIINSAKEFVHIEVMDYLPTTYYLTENYFWPIIDDALKSAAYNNHVSIKLMISKYVDTLKESYPYFHSLVALNGSLPCSNNKTKCGTIEVRFITVPPYNITIPDTRYNHAKFMVTDNTAYIGTSNWVGDYFIATAGIGMVIKSAESTAITSAIWIVIYYTAIKSKQSPTNIPVYTKPSPLCANVPKCKIQIAETLPPGMYPPDGKLSSPTTSTWLNMISQAKHTIQIAAKDFSLLLNNKTERDRILGDDNSDLDGALVFEALINASKKGVEVNIAQRSVPGGSVDSAFLEEHGYAHTRSLNFTKFFGTGILHTKAIVVDRKHFYVGSANMVLWSLTQRRELGIAVFDCPCLGEDIAKILDIYWQIGAPEAVIPKNFPDPVKSSYNENSSMTVLLNDEENLVYFAVAPRQLVAGQRQTDINAILHIINTAKEFIHIEVMYYLPTTYYMTEN</sequence>
<dbReference type="WBParaSite" id="ACRNAN_scaffold1128.g9590.t1">
    <property type="protein sequence ID" value="ACRNAN_scaffold1128.g9590.t1"/>
    <property type="gene ID" value="ACRNAN_scaffold1128.g9590"/>
</dbReference>
<dbReference type="InterPro" id="IPR001736">
    <property type="entry name" value="PLipase_D/transphosphatidylase"/>
</dbReference>